<feature type="compositionally biased region" description="Basic and acidic residues" evidence="2">
    <location>
        <begin position="350"/>
        <end position="369"/>
    </location>
</feature>
<feature type="compositionally biased region" description="Low complexity" evidence="2">
    <location>
        <begin position="239"/>
        <end position="262"/>
    </location>
</feature>
<dbReference type="InterPro" id="IPR000953">
    <property type="entry name" value="Chromo/chromo_shadow_dom"/>
</dbReference>
<dbReference type="AlphaFoldDB" id="A0A8H4VT49"/>
<protein>
    <recommendedName>
        <fullName evidence="3">Chromo domain-containing protein</fullName>
    </recommendedName>
</protein>
<organism evidence="4 5">
    <name type="scientific">Cudoniella acicularis</name>
    <dbReference type="NCBI Taxonomy" id="354080"/>
    <lineage>
        <taxon>Eukaryota</taxon>
        <taxon>Fungi</taxon>
        <taxon>Dikarya</taxon>
        <taxon>Ascomycota</taxon>
        <taxon>Pezizomycotina</taxon>
        <taxon>Leotiomycetes</taxon>
        <taxon>Helotiales</taxon>
        <taxon>Tricladiaceae</taxon>
        <taxon>Cudoniella</taxon>
    </lineage>
</organism>
<comment type="caution">
    <text evidence="4">The sequence shown here is derived from an EMBL/GenBank/DDBJ whole genome shotgun (WGS) entry which is preliminary data.</text>
</comment>
<feature type="compositionally biased region" description="Acidic residues" evidence="2">
    <location>
        <begin position="414"/>
        <end position="429"/>
    </location>
</feature>
<dbReference type="InterPro" id="IPR023780">
    <property type="entry name" value="Chromo_domain"/>
</dbReference>
<dbReference type="Proteomes" id="UP000566819">
    <property type="component" value="Unassembled WGS sequence"/>
</dbReference>
<feature type="region of interest" description="Disordered" evidence="2">
    <location>
        <begin position="475"/>
        <end position="609"/>
    </location>
</feature>
<comment type="subunit">
    <text evidence="1">Component of the NuA4 histone acetyltransferase complex.</text>
</comment>
<evidence type="ECO:0000256" key="2">
    <source>
        <dbReference type="SAM" id="MobiDB-lite"/>
    </source>
</evidence>
<dbReference type="Gene3D" id="2.40.50.40">
    <property type="match status" value="1"/>
</dbReference>
<feature type="compositionally biased region" description="Polar residues" evidence="2">
    <location>
        <begin position="184"/>
        <end position="197"/>
    </location>
</feature>
<keyword evidence="5" id="KW-1185">Reference proteome</keyword>
<evidence type="ECO:0000259" key="3">
    <source>
        <dbReference type="PROSITE" id="PS50013"/>
    </source>
</evidence>
<feature type="region of interest" description="Disordered" evidence="2">
    <location>
        <begin position="115"/>
        <end position="430"/>
    </location>
</feature>
<feature type="compositionally biased region" description="Polar residues" evidence="2">
    <location>
        <begin position="325"/>
        <end position="340"/>
    </location>
</feature>
<dbReference type="OrthoDB" id="3543857at2759"/>
<reference evidence="4 5" key="1">
    <citation type="submission" date="2020-03" db="EMBL/GenBank/DDBJ databases">
        <title>Draft Genome Sequence of Cudoniella acicularis.</title>
        <authorList>
            <person name="Buettner E."/>
            <person name="Kellner H."/>
        </authorList>
    </citation>
    <scope>NUCLEOTIDE SEQUENCE [LARGE SCALE GENOMIC DNA]</scope>
    <source>
        <strain evidence="4 5">DSM 108380</strain>
    </source>
</reference>
<feature type="compositionally biased region" description="Polar residues" evidence="2">
    <location>
        <begin position="392"/>
        <end position="409"/>
    </location>
</feature>
<evidence type="ECO:0000313" key="4">
    <source>
        <dbReference type="EMBL" id="KAF4619049.1"/>
    </source>
</evidence>
<dbReference type="CDD" id="cd00024">
    <property type="entry name" value="CD_CSD"/>
    <property type="match status" value="1"/>
</dbReference>
<proteinExistence type="predicted"/>
<dbReference type="Pfam" id="PF00385">
    <property type="entry name" value="Chromo"/>
    <property type="match status" value="1"/>
</dbReference>
<dbReference type="GO" id="GO:0006338">
    <property type="term" value="P:chromatin remodeling"/>
    <property type="evidence" value="ECO:0007669"/>
    <property type="project" value="UniProtKB-ARBA"/>
</dbReference>
<dbReference type="SMART" id="SM00298">
    <property type="entry name" value="CHROMO"/>
    <property type="match status" value="1"/>
</dbReference>
<gene>
    <name evidence="4" type="ORF">G7Y89_g14796</name>
</gene>
<feature type="compositionally biased region" description="Basic and acidic residues" evidence="2">
    <location>
        <begin position="526"/>
        <end position="539"/>
    </location>
</feature>
<evidence type="ECO:0000313" key="5">
    <source>
        <dbReference type="Proteomes" id="UP000566819"/>
    </source>
</evidence>
<dbReference type="EMBL" id="JAAMPI010002057">
    <property type="protein sequence ID" value="KAF4619049.1"/>
    <property type="molecule type" value="Genomic_DNA"/>
</dbReference>
<feature type="compositionally biased region" description="Acidic residues" evidence="2">
    <location>
        <begin position="216"/>
        <end position="227"/>
    </location>
</feature>
<feature type="domain" description="Chromo" evidence="3">
    <location>
        <begin position="430"/>
        <end position="470"/>
    </location>
</feature>
<evidence type="ECO:0000256" key="1">
    <source>
        <dbReference type="ARBA" id="ARBA00011353"/>
    </source>
</evidence>
<feature type="compositionally biased region" description="Basic and acidic residues" evidence="2">
    <location>
        <begin position="302"/>
        <end position="317"/>
    </location>
</feature>
<name>A0A8H4VT49_9HELO</name>
<dbReference type="SUPFAM" id="SSF54160">
    <property type="entry name" value="Chromo domain-like"/>
    <property type="match status" value="1"/>
</dbReference>
<sequence>MPLNGTTARAGRLAKQVSPLSISFDFVVAAYERPKYIPNSGPPVAPISIMPAHDKFGVILDKVQFSNQPYYVVGYEDDPVLRVAVKPQNINKWVSARTLEEWEWQQLTLRDREQEELLAPPSKSGAARKSKKVSNKLFGQRTRKRKRRSSEDHPRRPSVSGLGLMPEGPSSGPGRKRRHLEQEPTWTSPKVSQQTKGPSLAFASPSKGLGLINIADSEDSSDTDDTDGAIAQQLNAAARRTTPKSQSQSRSRSRATTTTPETSEPEAQEPPGPPEPSHNTDLRPKLPEIGARATSSSPNGPQKKDNSSGEVMPKKGIIDPASYARQENQSRSVTQSSSREAFQVYEELERESKAKKNSDRKQTIREKYSHYRKAPTMFSQSPGYKKYLSAIGGSSPSNNKKSITVNSPSHLDPEHEEGEDLESEEDNSEWEVKDILADEVRKVAKGKLKLYYLIRWVGDWDDTWEPEENVGEGAIQEYQKRQRNLKRQLRFDSPGEMSAEPETKRSRYGSEYSDDEETRKKRGGRKEKGNVEDAVEPRGQRKNGSGKLTAKKDVDLVSEDDSLFSEGASKAPFDVDPEDESDPDTLFVTDRKGKPSSGGGIGSAKQRKAKLHKFKKFPANRDNADEILEDFINRW</sequence>
<dbReference type="PROSITE" id="PS50013">
    <property type="entry name" value="CHROMO_2"/>
    <property type="match status" value="1"/>
</dbReference>
<dbReference type="InterPro" id="IPR016197">
    <property type="entry name" value="Chromo-like_dom_sf"/>
</dbReference>
<accession>A0A8H4VT49</accession>